<feature type="non-terminal residue" evidence="2">
    <location>
        <position position="1"/>
    </location>
</feature>
<feature type="non-terminal residue" evidence="2">
    <location>
        <position position="62"/>
    </location>
</feature>
<dbReference type="AlphaFoldDB" id="A0A6J4IH31"/>
<sequence>GRTHRRCPGAAGLHPDERGGGLQPQPLRSAGAAAEVAPHAGGRPVPPRPKRGQGAEQRQPRL</sequence>
<evidence type="ECO:0000256" key="1">
    <source>
        <dbReference type="SAM" id="MobiDB-lite"/>
    </source>
</evidence>
<feature type="compositionally biased region" description="Low complexity" evidence="1">
    <location>
        <begin position="30"/>
        <end position="43"/>
    </location>
</feature>
<proteinExistence type="predicted"/>
<evidence type="ECO:0000313" key="2">
    <source>
        <dbReference type="EMBL" id="CAA9252154.1"/>
    </source>
</evidence>
<feature type="region of interest" description="Disordered" evidence="1">
    <location>
        <begin position="1"/>
        <end position="62"/>
    </location>
</feature>
<accession>A0A6J4IH31</accession>
<reference evidence="2" key="1">
    <citation type="submission" date="2020-02" db="EMBL/GenBank/DDBJ databases">
        <authorList>
            <person name="Meier V. D."/>
        </authorList>
    </citation>
    <scope>NUCLEOTIDE SEQUENCE</scope>
    <source>
        <strain evidence="2">AVDCRST_MAG27</strain>
    </source>
</reference>
<name>A0A6J4IH31_9PROT</name>
<organism evidence="2">
    <name type="scientific">uncultured Craurococcus sp</name>
    <dbReference type="NCBI Taxonomy" id="1135998"/>
    <lineage>
        <taxon>Bacteria</taxon>
        <taxon>Pseudomonadati</taxon>
        <taxon>Pseudomonadota</taxon>
        <taxon>Alphaproteobacteria</taxon>
        <taxon>Acetobacterales</taxon>
        <taxon>Acetobacteraceae</taxon>
        <taxon>Craurococcus</taxon>
        <taxon>environmental samples</taxon>
    </lineage>
</organism>
<dbReference type="EMBL" id="CADCTD010000090">
    <property type="protein sequence ID" value="CAA9252154.1"/>
    <property type="molecule type" value="Genomic_DNA"/>
</dbReference>
<protein>
    <submittedName>
        <fullName evidence="2">Uncharacterized protein</fullName>
    </submittedName>
</protein>
<gene>
    <name evidence="2" type="ORF">AVDCRST_MAG27-2079</name>
</gene>